<evidence type="ECO:0000256" key="1">
    <source>
        <dbReference type="ARBA" id="ARBA00003761"/>
    </source>
</evidence>
<evidence type="ECO:0000256" key="2">
    <source>
        <dbReference type="ARBA" id="ARBA00004956"/>
    </source>
</evidence>
<dbReference type="GO" id="GO:0046872">
    <property type="term" value="F:metal ion binding"/>
    <property type="evidence" value="ECO:0007669"/>
    <property type="project" value="UniProtKB-KW"/>
</dbReference>
<dbReference type="SMART" id="SM00878">
    <property type="entry name" value="Biotin_carb_C"/>
    <property type="match status" value="1"/>
</dbReference>
<dbReference type="SUPFAM" id="SSF56059">
    <property type="entry name" value="Glutathione synthetase ATP-binding domain-like"/>
    <property type="match status" value="1"/>
</dbReference>
<evidence type="ECO:0000256" key="13">
    <source>
        <dbReference type="RuleBase" id="RU365063"/>
    </source>
</evidence>
<dbReference type="PROSITE" id="PS50975">
    <property type="entry name" value="ATP_GRASP"/>
    <property type="match status" value="1"/>
</dbReference>
<evidence type="ECO:0000256" key="10">
    <source>
        <dbReference type="ARBA" id="ARBA00023267"/>
    </source>
</evidence>
<keyword evidence="9" id="KW-0460">Magnesium</keyword>
<evidence type="ECO:0000256" key="7">
    <source>
        <dbReference type="ARBA" id="ARBA00022741"/>
    </source>
</evidence>
<evidence type="ECO:0000259" key="15">
    <source>
        <dbReference type="PROSITE" id="PS50979"/>
    </source>
</evidence>
<dbReference type="EC" id="6.3.4.14" evidence="4 13"/>
<evidence type="ECO:0000256" key="3">
    <source>
        <dbReference type="ARBA" id="ARBA00011750"/>
    </source>
</evidence>
<organism evidence="16">
    <name type="scientific">candidate division WOR-3 bacterium</name>
    <dbReference type="NCBI Taxonomy" id="2052148"/>
    <lineage>
        <taxon>Bacteria</taxon>
        <taxon>Bacteria division WOR-3</taxon>
    </lineage>
</organism>
<evidence type="ECO:0000256" key="5">
    <source>
        <dbReference type="ARBA" id="ARBA00022598"/>
    </source>
</evidence>
<dbReference type="PANTHER" id="PTHR48095:SF2">
    <property type="entry name" value="BIOTIN CARBOXYLASE, CHLOROPLASTIC"/>
    <property type="match status" value="1"/>
</dbReference>
<dbReference type="EMBL" id="DTLI01000168">
    <property type="protein sequence ID" value="HHS52620.1"/>
    <property type="molecule type" value="Genomic_DNA"/>
</dbReference>
<protein>
    <recommendedName>
        <fullName evidence="4 13">Biotin carboxylase</fullName>
        <ecNumber evidence="4 13">6.3.4.14</ecNumber>
    </recommendedName>
    <alternativeName>
        <fullName evidence="13">Acetyl-coenzyme A carboxylase biotin carboxylase subunit A</fullName>
    </alternativeName>
</protein>
<dbReference type="InterPro" id="IPR004549">
    <property type="entry name" value="Acetyl_CoA_COase_biotin_COase"/>
</dbReference>
<keyword evidence="13" id="KW-0444">Lipid biosynthesis</keyword>
<dbReference type="InterPro" id="IPR005481">
    <property type="entry name" value="BC-like_N"/>
</dbReference>
<dbReference type="GO" id="GO:0006633">
    <property type="term" value="P:fatty acid biosynthetic process"/>
    <property type="evidence" value="ECO:0007669"/>
    <property type="project" value="UniProtKB-KW"/>
</dbReference>
<dbReference type="AlphaFoldDB" id="A0A7C6EDN9"/>
<dbReference type="FunFam" id="3.30.1490.20:FF:000018">
    <property type="entry name" value="Biotin carboxylase"/>
    <property type="match status" value="1"/>
</dbReference>
<dbReference type="NCBIfam" id="TIGR00514">
    <property type="entry name" value="accC"/>
    <property type="match status" value="1"/>
</dbReference>
<evidence type="ECO:0000256" key="12">
    <source>
        <dbReference type="PROSITE-ProRule" id="PRU00409"/>
    </source>
</evidence>
<dbReference type="UniPathway" id="UPA00655">
    <property type="reaction ID" value="UER00711"/>
</dbReference>
<dbReference type="InterPro" id="IPR011764">
    <property type="entry name" value="Biotin_carboxylation_dom"/>
</dbReference>
<keyword evidence="13" id="KW-0443">Lipid metabolism</keyword>
<keyword evidence="5 13" id="KW-0436">Ligase</keyword>
<comment type="catalytic activity">
    <reaction evidence="11 13">
        <text>N(6)-biotinyl-L-lysyl-[protein] + hydrogencarbonate + ATP = N(6)-carboxybiotinyl-L-lysyl-[protein] + ADP + phosphate + H(+)</text>
        <dbReference type="Rhea" id="RHEA:13501"/>
        <dbReference type="Rhea" id="RHEA-COMP:10505"/>
        <dbReference type="Rhea" id="RHEA-COMP:10506"/>
        <dbReference type="ChEBI" id="CHEBI:15378"/>
        <dbReference type="ChEBI" id="CHEBI:17544"/>
        <dbReference type="ChEBI" id="CHEBI:30616"/>
        <dbReference type="ChEBI" id="CHEBI:43474"/>
        <dbReference type="ChEBI" id="CHEBI:83144"/>
        <dbReference type="ChEBI" id="CHEBI:83145"/>
        <dbReference type="ChEBI" id="CHEBI:456216"/>
        <dbReference type="EC" id="6.3.4.14"/>
    </reaction>
</comment>
<dbReference type="SUPFAM" id="SSF52440">
    <property type="entry name" value="PreATP-grasp domain"/>
    <property type="match status" value="1"/>
</dbReference>
<evidence type="ECO:0000256" key="4">
    <source>
        <dbReference type="ARBA" id="ARBA00013263"/>
    </source>
</evidence>
<keyword evidence="13" id="KW-0275">Fatty acid biosynthesis</keyword>
<gene>
    <name evidence="16" type="primary">accC</name>
    <name evidence="16" type="ORF">ENW73_07135</name>
</gene>
<dbReference type="Gene3D" id="3.30.470.20">
    <property type="entry name" value="ATP-grasp fold, B domain"/>
    <property type="match status" value="1"/>
</dbReference>
<dbReference type="PROSITE" id="PS50979">
    <property type="entry name" value="BC"/>
    <property type="match status" value="1"/>
</dbReference>
<keyword evidence="10 13" id="KW-0092">Biotin</keyword>
<keyword evidence="7 12" id="KW-0547">Nucleotide-binding</keyword>
<dbReference type="InterPro" id="IPR011054">
    <property type="entry name" value="Rudment_hybrid_motif"/>
</dbReference>
<evidence type="ECO:0000256" key="8">
    <source>
        <dbReference type="ARBA" id="ARBA00022840"/>
    </source>
</evidence>
<dbReference type="InterPro" id="IPR016185">
    <property type="entry name" value="PreATP-grasp_dom_sf"/>
</dbReference>
<comment type="caution">
    <text evidence="16">The sequence shown here is derived from an EMBL/GenBank/DDBJ whole genome shotgun (WGS) entry which is preliminary data.</text>
</comment>
<keyword evidence="6" id="KW-0479">Metal-binding</keyword>
<comment type="function">
    <text evidence="1 13">This protein is a component of the acetyl coenzyme A carboxylase complex; first, biotin carboxylase catalyzes the carboxylation of the carrier protein and then the transcarboxylase transfers the carboxyl group to form malonyl-CoA.</text>
</comment>
<reference evidence="16" key="1">
    <citation type="journal article" date="2020" name="mSystems">
        <title>Genome- and Community-Level Interaction Insights into Carbon Utilization and Element Cycling Functions of Hydrothermarchaeota in Hydrothermal Sediment.</title>
        <authorList>
            <person name="Zhou Z."/>
            <person name="Liu Y."/>
            <person name="Xu W."/>
            <person name="Pan J."/>
            <person name="Luo Z.H."/>
            <person name="Li M."/>
        </authorList>
    </citation>
    <scope>NUCLEOTIDE SEQUENCE [LARGE SCALE GENOMIC DNA]</scope>
    <source>
        <strain evidence="16">SpSt-876</strain>
    </source>
</reference>
<evidence type="ECO:0000256" key="11">
    <source>
        <dbReference type="ARBA" id="ARBA00048600"/>
    </source>
</evidence>
<feature type="domain" description="ATP-grasp" evidence="14">
    <location>
        <begin position="120"/>
        <end position="317"/>
    </location>
</feature>
<dbReference type="Pfam" id="PF02786">
    <property type="entry name" value="CPSase_L_D2"/>
    <property type="match status" value="1"/>
</dbReference>
<dbReference type="PANTHER" id="PTHR48095">
    <property type="entry name" value="PYRUVATE CARBOXYLASE SUBUNIT A"/>
    <property type="match status" value="1"/>
</dbReference>
<accession>A0A7C6EDN9</accession>
<dbReference type="SUPFAM" id="SSF51246">
    <property type="entry name" value="Rudiment single hybrid motif"/>
    <property type="match status" value="1"/>
</dbReference>
<dbReference type="InterPro" id="IPR005479">
    <property type="entry name" value="CPAse_ATP-bd"/>
</dbReference>
<proteinExistence type="predicted"/>
<evidence type="ECO:0000259" key="14">
    <source>
        <dbReference type="PROSITE" id="PS50975"/>
    </source>
</evidence>
<evidence type="ECO:0000256" key="6">
    <source>
        <dbReference type="ARBA" id="ARBA00022723"/>
    </source>
</evidence>
<dbReference type="Pfam" id="PF02785">
    <property type="entry name" value="Biotin_carb_C"/>
    <property type="match status" value="1"/>
</dbReference>
<dbReference type="Pfam" id="PF00289">
    <property type="entry name" value="Biotin_carb_N"/>
    <property type="match status" value="1"/>
</dbReference>
<dbReference type="GO" id="GO:0005524">
    <property type="term" value="F:ATP binding"/>
    <property type="evidence" value="ECO:0007669"/>
    <property type="project" value="UniProtKB-UniRule"/>
</dbReference>
<feature type="domain" description="Biotin carboxylation" evidence="15">
    <location>
        <begin position="1"/>
        <end position="454"/>
    </location>
</feature>
<comment type="pathway">
    <text evidence="2 13">Lipid metabolism; malonyl-CoA biosynthesis; malonyl-CoA from acetyl-CoA: step 1/1.</text>
</comment>
<dbReference type="InterPro" id="IPR051602">
    <property type="entry name" value="ACC_Biotin_Carboxylase"/>
</dbReference>
<name>A0A7C6EDN9_UNCW3</name>
<dbReference type="FunFam" id="3.40.50.20:FF:000010">
    <property type="entry name" value="Propionyl-CoA carboxylase subunit alpha"/>
    <property type="match status" value="1"/>
</dbReference>
<evidence type="ECO:0000313" key="16">
    <source>
        <dbReference type="EMBL" id="HHS52620.1"/>
    </source>
</evidence>
<keyword evidence="13" id="KW-0276">Fatty acid metabolism</keyword>
<comment type="subunit">
    <text evidence="3 13">Acetyl-CoA carboxylase is a heterohexamer of biotin carboxyl carrier protein, biotin carboxylase and the two subunits of carboxyl transferase in a 2:2 complex.</text>
</comment>
<dbReference type="NCBIfam" id="NF006367">
    <property type="entry name" value="PRK08591.1"/>
    <property type="match status" value="1"/>
</dbReference>
<keyword evidence="8 12" id="KW-0067">ATP-binding</keyword>
<dbReference type="InterPro" id="IPR011761">
    <property type="entry name" value="ATP-grasp"/>
</dbReference>
<evidence type="ECO:0000256" key="9">
    <source>
        <dbReference type="ARBA" id="ARBA00022842"/>
    </source>
</evidence>
<dbReference type="InterPro" id="IPR005482">
    <property type="entry name" value="Biotin_COase_C"/>
</dbReference>
<sequence length="454" mass="49764">MFKKILIANRGEIALRIIRACKELGIKTVAVYAEPDADSLPTRMADEKVCIGPAPASDSYLNIPRILSAAEITGCEAIHPGYGFLAESSEFAEACESCNIRFIGPNSEIIRLMGDKIQARSKMKEAGVPVLPGSEGPINSVKEAKEIAAAIGYPVIFKAAAGGGGKGMRIIRGEKDLETGFRMSQAEAKATFGDGRVYLEKFLEKTRHIEVQILGDKQGKIIHLGERECSVQRRHQKLIEECPSPMVKEAMRQKLGDWAIKGAQAIGYYNAGTMEFLADKDGNFYFIEMNTRIQVEHPVTELVTRTDIVKAQILIAAGENLCQALGGIDKSFIFDELKEISAIECRINAEDPDQDFVPTPGKIIDLHLPGGIGVRVDSHIYPGYTIPPYYDSLIAKIVVWDTTRAGAIARMERALTETIIQGVKTTIPFHLKILASKKFRAGELSTELIESPEA</sequence>
<dbReference type="GO" id="GO:2001295">
    <property type="term" value="P:malonyl-CoA biosynthetic process"/>
    <property type="evidence" value="ECO:0007669"/>
    <property type="project" value="UniProtKB-UniPathway"/>
</dbReference>
<dbReference type="PROSITE" id="PS00867">
    <property type="entry name" value="CPSASE_2"/>
    <property type="match status" value="1"/>
</dbReference>
<dbReference type="GO" id="GO:0004075">
    <property type="term" value="F:biotin carboxylase activity"/>
    <property type="evidence" value="ECO:0007669"/>
    <property type="project" value="UniProtKB-EC"/>
</dbReference>